<protein>
    <submittedName>
        <fullName evidence="1">Uncharacterized protein</fullName>
    </submittedName>
</protein>
<name>A0A0V1HDK7_9BILA</name>
<dbReference type="Proteomes" id="UP000055024">
    <property type="component" value="Unassembled WGS sequence"/>
</dbReference>
<sequence length="112" mass="13050">MPEHQLWKKMKVAEKQRSFFDYKNGSSVVTLASNHLIQMPCKYRSHLLQSLLANAETWIYVRMNFLPALPFSIQLAESPSRGIRLMRGIVKCFQLAGIRSAEDLITHQRRLY</sequence>
<accession>A0A0V1HDK7</accession>
<evidence type="ECO:0000313" key="2">
    <source>
        <dbReference type="Proteomes" id="UP000055024"/>
    </source>
</evidence>
<reference evidence="1 2" key="1">
    <citation type="submission" date="2015-01" db="EMBL/GenBank/DDBJ databases">
        <title>Evolution of Trichinella species and genotypes.</title>
        <authorList>
            <person name="Korhonen P.K."/>
            <person name="Edoardo P."/>
            <person name="Giuseppe L.R."/>
            <person name="Gasser R.B."/>
        </authorList>
    </citation>
    <scope>NUCLEOTIDE SEQUENCE [LARGE SCALE GENOMIC DNA]</scope>
    <source>
        <strain evidence="1">ISS1029</strain>
    </source>
</reference>
<comment type="caution">
    <text evidence="1">The sequence shown here is derived from an EMBL/GenBank/DDBJ whole genome shotgun (WGS) entry which is preliminary data.</text>
</comment>
<dbReference type="EMBL" id="JYDP01000081">
    <property type="protein sequence ID" value="KRZ08798.1"/>
    <property type="molecule type" value="Genomic_DNA"/>
</dbReference>
<evidence type="ECO:0000313" key="1">
    <source>
        <dbReference type="EMBL" id="KRZ08798.1"/>
    </source>
</evidence>
<dbReference type="AlphaFoldDB" id="A0A0V1HDK7"/>
<proteinExistence type="predicted"/>
<dbReference type="OrthoDB" id="10452797at2759"/>
<keyword evidence="2" id="KW-1185">Reference proteome</keyword>
<gene>
    <name evidence="1" type="ORF">T11_15760</name>
</gene>
<organism evidence="1 2">
    <name type="scientific">Trichinella zimbabwensis</name>
    <dbReference type="NCBI Taxonomy" id="268475"/>
    <lineage>
        <taxon>Eukaryota</taxon>
        <taxon>Metazoa</taxon>
        <taxon>Ecdysozoa</taxon>
        <taxon>Nematoda</taxon>
        <taxon>Enoplea</taxon>
        <taxon>Dorylaimia</taxon>
        <taxon>Trichinellida</taxon>
        <taxon>Trichinellidae</taxon>
        <taxon>Trichinella</taxon>
    </lineage>
</organism>